<dbReference type="InterPro" id="IPR010730">
    <property type="entry name" value="HET"/>
</dbReference>
<accession>A0A6A6GWK4</accession>
<evidence type="ECO:0000259" key="2">
    <source>
        <dbReference type="Pfam" id="PF26640"/>
    </source>
</evidence>
<evidence type="ECO:0000313" key="4">
    <source>
        <dbReference type="Proteomes" id="UP000800092"/>
    </source>
</evidence>
<feature type="domain" description="DUF8212" evidence="2">
    <location>
        <begin position="218"/>
        <end position="246"/>
    </location>
</feature>
<evidence type="ECO:0000313" key="3">
    <source>
        <dbReference type="EMBL" id="KAF2230172.1"/>
    </source>
</evidence>
<dbReference type="PANTHER" id="PTHR10622">
    <property type="entry name" value="HET DOMAIN-CONTAINING PROTEIN"/>
    <property type="match status" value="1"/>
</dbReference>
<dbReference type="Pfam" id="PF06985">
    <property type="entry name" value="HET"/>
    <property type="match status" value="1"/>
</dbReference>
<dbReference type="Pfam" id="PF26640">
    <property type="entry name" value="DUF8212"/>
    <property type="match status" value="1"/>
</dbReference>
<dbReference type="Proteomes" id="UP000800092">
    <property type="component" value="Unassembled WGS sequence"/>
</dbReference>
<evidence type="ECO:0000259" key="1">
    <source>
        <dbReference type="Pfam" id="PF06985"/>
    </source>
</evidence>
<sequence length="630" mass="73509">MRLLNTHNYRLESFLDEGSARYAILSHRWREEEVEFADVRNDEFPSSMKGALKIMKCCELAVSQGLDYAWIDTCSIDKSSSAELSEAINSMYRWYENASICYAFLDDVYKDDEKTFRESSWFTRSWTLQELLAPQKIVFYDKHWQEIGTRESQCYIIYNITQISPMILMKKSDARDFSVAQRMSWASRRQASKVEDVAYSLMGLFEVNMPLLYGEGQKAFLRLQKNIIKTSDDQSIFAWSGVQEDYPGLLAPSPHCFSMCHDVIPIQSRKGGNAFMMTNRGLLITLEIYQWNKLDMYVAILNCAREKDIWGRCGYSRVGIFLRRLTEFDQWARVKDDCDDLRDQMDDHKLAWRQANPIFNHQSAAVSEEVRALMTYDGTRNHPFWDWRGYHVREMAIKVRQVPFLDRHAEDALYCRRQRMHGFQIGHKMLKHNSDQKPFYKEVLGRSISDGRQRILRPNPRSEYPQSIVGVIDISRQKTPIKIVSLGFDFEFNPVCFLAEASALEAENSAKKSLIEVIQATEERQQFDTHDVGDKKINALKGILERLPTDTVGWNQMDQGIALPHKFRKGLWALKGDYVHGLRVKLKDLGFQVKMQSFFADPVVWRFELKRVKDFVYDERVKESRRGGTV</sequence>
<dbReference type="AlphaFoldDB" id="A0A6A6GWK4"/>
<dbReference type="InterPro" id="IPR058525">
    <property type="entry name" value="DUF8212"/>
</dbReference>
<gene>
    <name evidence="3" type="ORF">EV356DRAFT_350121</name>
</gene>
<dbReference type="OrthoDB" id="674604at2759"/>
<dbReference type="PANTHER" id="PTHR10622:SF10">
    <property type="entry name" value="HET DOMAIN-CONTAINING PROTEIN"/>
    <property type="match status" value="1"/>
</dbReference>
<keyword evidence="4" id="KW-1185">Reference proteome</keyword>
<dbReference type="EMBL" id="ML991846">
    <property type="protein sequence ID" value="KAF2230172.1"/>
    <property type="molecule type" value="Genomic_DNA"/>
</dbReference>
<protein>
    <submittedName>
        <fullName evidence="3">Uncharacterized protein</fullName>
    </submittedName>
</protein>
<name>A0A6A6GWK4_VIRVR</name>
<feature type="domain" description="Heterokaryon incompatibility" evidence="1">
    <location>
        <begin position="22"/>
        <end position="110"/>
    </location>
</feature>
<reference evidence="3" key="1">
    <citation type="journal article" date="2020" name="Stud. Mycol.">
        <title>101 Dothideomycetes genomes: a test case for predicting lifestyles and emergence of pathogens.</title>
        <authorList>
            <person name="Haridas S."/>
            <person name="Albert R."/>
            <person name="Binder M."/>
            <person name="Bloem J."/>
            <person name="Labutti K."/>
            <person name="Salamov A."/>
            <person name="Andreopoulos B."/>
            <person name="Baker S."/>
            <person name="Barry K."/>
            <person name="Bills G."/>
            <person name="Bluhm B."/>
            <person name="Cannon C."/>
            <person name="Castanera R."/>
            <person name="Culley D."/>
            <person name="Daum C."/>
            <person name="Ezra D."/>
            <person name="Gonzalez J."/>
            <person name="Henrissat B."/>
            <person name="Kuo A."/>
            <person name="Liang C."/>
            <person name="Lipzen A."/>
            <person name="Lutzoni F."/>
            <person name="Magnuson J."/>
            <person name="Mondo S."/>
            <person name="Nolan M."/>
            <person name="Ohm R."/>
            <person name="Pangilinan J."/>
            <person name="Park H.-J."/>
            <person name="Ramirez L."/>
            <person name="Alfaro M."/>
            <person name="Sun H."/>
            <person name="Tritt A."/>
            <person name="Yoshinaga Y."/>
            <person name="Zwiers L.-H."/>
            <person name="Turgeon B."/>
            <person name="Goodwin S."/>
            <person name="Spatafora J."/>
            <person name="Crous P."/>
            <person name="Grigoriev I."/>
        </authorList>
    </citation>
    <scope>NUCLEOTIDE SEQUENCE</scope>
    <source>
        <strain evidence="3">Tuck. ex Michener</strain>
    </source>
</reference>
<organism evidence="3 4">
    <name type="scientific">Viridothelium virens</name>
    <name type="common">Speckled blister lichen</name>
    <name type="synonym">Trypethelium virens</name>
    <dbReference type="NCBI Taxonomy" id="1048519"/>
    <lineage>
        <taxon>Eukaryota</taxon>
        <taxon>Fungi</taxon>
        <taxon>Dikarya</taxon>
        <taxon>Ascomycota</taxon>
        <taxon>Pezizomycotina</taxon>
        <taxon>Dothideomycetes</taxon>
        <taxon>Dothideomycetes incertae sedis</taxon>
        <taxon>Trypetheliales</taxon>
        <taxon>Trypetheliaceae</taxon>
        <taxon>Viridothelium</taxon>
    </lineage>
</organism>
<proteinExistence type="predicted"/>